<organism evidence="1 2">
    <name type="scientific">Zongyangia hominis</name>
    <dbReference type="NCBI Taxonomy" id="2763677"/>
    <lineage>
        <taxon>Bacteria</taxon>
        <taxon>Bacillati</taxon>
        <taxon>Bacillota</taxon>
        <taxon>Clostridia</taxon>
        <taxon>Eubacteriales</taxon>
        <taxon>Oscillospiraceae</taxon>
        <taxon>Zongyangia</taxon>
    </lineage>
</organism>
<proteinExistence type="predicted"/>
<accession>A0A926EDT4</accession>
<protein>
    <submittedName>
        <fullName evidence="1">Uncharacterized protein</fullName>
    </submittedName>
</protein>
<gene>
    <name evidence="1" type="ORF">H8709_03585</name>
</gene>
<dbReference type="RefSeq" id="WP_262397017.1">
    <property type="nucleotide sequence ID" value="NZ_JACRTC010000002.1"/>
</dbReference>
<comment type="caution">
    <text evidence="1">The sequence shown here is derived from an EMBL/GenBank/DDBJ whole genome shotgun (WGS) entry which is preliminary data.</text>
</comment>
<evidence type="ECO:0000313" key="2">
    <source>
        <dbReference type="Proteomes" id="UP000660861"/>
    </source>
</evidence>
<keyword evidence="2" id="KW-1185">Reference proteome</keyword>
<sequence>MLYLVCVLLTDEEHPGFFAALEELGETIEIFCGCHLLHSRYTALGIRRRLAGHLSHEERLVVTRLRRGECAGQLSDFARQFLGRYIDGLVE</sequence>
<evidence type="ECO:0000313" key="1">
    <source>
        <dbReference type="EMBL" id="MBC8569907.1"/>
    </source>
</evidence>
<name>A0A926EDT4_9FIRM</name>
<dbReference type="AlphaFoldDB" id="A0A926EDT4"/>
<dbReference type="Proteomes" id="UP000660861">
    <property type="component" value="Unassembled WGS sequence"/>
</dbReference>
<dbReference type="EMBL" id="JACRTC010000002">
    <property type="protein sequence ID" value="MBC8569907.1"/>
    <property type="molecule type" value="Genomic_DNA"/>
</dbReference>
<reference evidence="1" key="1">
    <citation type="submission" date="2020-08" db="EMBL/GenBank/DDBJ databases">
        <title>Genome public.</title>
        <authorList>
            <person name="Liu C."/>
            <person name="Sun Q."/>
        </authorList>
    </citation>
    <scope>NUCLEOTIDE SEQUENCE</scope>
    <source>
        <strain evidence="1">NSJ-54</strain>
    </source>
</reference>